<feature type="region of interest" description="Disordered" evidence="1">
    <location>
        <begin position="82"/>
        <end position="109"/>
    </location>
</feature>
<dbReference type="EMBL" id="JABEYC010000047">
    <property type="protein sequence ID" value="KAF4983812.1"/>
    <property type="molecule type" value="Genomic_DNA"/>
</dbReference>
<dbReference type="AlphaFoldDB" id="A0A8H4UTY0"/>
<keyword evidence="3" id="KW-1185">Reference proteome</keyword>
<feature type="region of interest" description="Disordered" evidence="1">
    <location>
        <begin position="1"/>
        <end position="36"/>
    </location>
</feature>
<gene>
    <name evidence="2" type="ORF">FZEAL_849</name>
</gene>
<accession>A0A8H4UTY0</accession>
<organism evidence="2 3">
    <name type="scientific">Fusarium zealandicum</name>
    <dbReference type="NCBI Taxonomy" id="1053134"/>
    <lineage>
        <taxon>Eukaryota</taxon>
        <taxon>Fungi</taxon>
        <taxon>Dikarya</taxon>
        <taxon>Ascomycota</taxon>
        <taxon>Pezizomycotina</taxon>
        <taxon>Sordariomycetes</taxon>
        <taxon>Hypocreomycetidae</taxon>
        <taxon>Hypocreales</taxon>
        <taxon>Nectriaceae</taxon>
        <taxon>Fusarium</taxon>
        <taxon>Fusarium staphyleae species complex</taxon>
    </lineage>
</organism>
<evidence type="ECO:0000256" key="1">
    <source>
        <dbReference type="SAM" id="MobiDB-lite"/>
    </source>
</evidence>
<reference evidence="2" key="2">
    <citation type="submission" date="2020-05" db="EMBL/GenBank/DDBJ databases">
        <authorList>
            <person name="Kim H.-S."/>
            <person name="Proctor R.H."/>
            <person name="Brown D.W."/>
        </authorList>
    </citation>
    <scope>NUCLEOTIDE SEQUENCE</scope>
    <source>
        <strain evidence="2">NRRL 22465</strain>
    </source>
</reference>
<evidence type="ECO:0000313" key="3">
    <source>
        <dbReference type="Proteomes" id="UP000635477"/>
    </source>
</evidence>
<proteinExistence type="predicted"/>
<evidence type="ECO:0000313" key="2">
    <source>
        <dbReference type="EMBL" id="KAF4983812.1"/>
    </source>
</evidence>
<dbReference type="OrthoDB" id="10595232at2759"/>
<dbReference type="Proteomes" id="UP000635477">
    <property type="component" value="Unassembled WGS sequence"/>
</dbReference>
<protein>
    <submittedName>
        <fullName evidence="2">Uncharacterized protein</fullName>
    </submittedName>
</protein>
<comment type="caution">
    <text evidence="2">The sequence shown here is derived from an EMBL/GenBank/DDBJ whole genome shotgun (WGS) entry which is preliminary data.</text>
</comment>
<sequence length="229" mass="23623">MGQSPLKAETTELGAPLARDRATATATASEREQKTPIPAAIELCDWPVDPLAQLVGWGKGPRGALVASEPLMVDLRAHRRTLPRIPTGGGRTSSAGLDVTSHGSPSAPCSAVNGPKCAAAPRPGGAEPKDPFSHSAAMPVPRASRAFAAAPPAALVRGPRRNGWTAVTQDICRIATPKQPSRLLFLPASPSLKQALSAWAKFCSFPLGSQGSETERSLGPAAFTSVAGL</sequence>
<reference evidence="2" key="1">
    <citation type="journal article" date="2020" name="BMC Genomics">
        <title>Correction to: Identification and distribution of gene clusters required for synthesis of sphingolipid metabolism inhibitors in diverse species of the filamentous fungus Fusarium.</title>
        <authorList>
            <person name="Kim H.S."/>
            <person name="Lohmar J.M."/>
            <person name="Busman M."/>
            <person name="Brown D.W."/>
            <person name="Naumann T.A."/>
            <person name="Divon H.H."/>
            <person name="Lysoe E."/>
            <person name="Uhlig S."/>
            <person name="Proctor R.H."/>
        </authorList>
    </citation>
    <scope>NUCLEOTIDE SEQUENCE</scope>
    <source>
        <strain evidence="2">NRRL 22465</strain>
    </source>
</reference>
<name>A0A8H4UTY0_9HYPO</name>